<evidence type="ECO:0000256" key="5">
    <source>
        <dbReference type="SAM" id="Phobius"/>
    </source>
</evidence>
<dbReference type="OrthoDB" id="9814012at2"/>
<keyword evidence="4 5" id="KW-0472">Membrane</keyword>
<dbReference type="Proteomes" id="UP000032160">
    <property type="component" value="Chromosome I"/>
</dbReference>
<evidence type="ECO:0000256" key="2">
    <source>
        <dbReference type="ARBA" id="ARBA00022692"/>
    </source>
</evidence>
<evidence type="ECO:0000256" key="1">
    <source>
        <dbReference type="ARBA" id="ARBA00004141"/>
    </source>
</evidence>
<keyword evidence="2 5" id="KW-0812">Transmembrane</keyword>
<comment type="subcellular location">
    <subcellularLocation>
        <location evidence="1">Membrane</location>
        <topology evidence="1">Multi-pass membrane protein</topology>
    </subcellularLocation>
</comment>
<evidence type="ECO:0000313" key="7">
    <source>
        <dbReference type="Proteomes" id="UP000032160"/>
    </source>
</evidence>
<dbReference type="EMBL" id="HG966617">
    <property type="protein sequence ID" value="CDO59592.1"/>
    <property type="molecule type" value="Genomic_DNA"/>
</dbReference>
<dbReference type="Gene3D" id="1.20.1280.290">
    <property type="match status" value="1"/>
</dbReference>
<evidence type="ECO:0008006" key="8">
    <source>
        <dbReference type="Google" id="ProtNLM"/>
    </source>
</evidence>
<keyword evidence="7" id="KW-1185">Reference proteome</keyword>
<dbReference type="AlphaFoldDB" id="X5MCV8"/>
<evidence type="ECO:0000313" key="6">
    <source>
        <dbReference type="EMBL" id="CDO59592.1"/>
    </source>
</evidence>
<dbReference type="InterPro" id="IPR006603">
    <property type="entry name" value="PQ-loop_rpt"/>
</dbReference>
<gene>
    <name evidence="6" type="ORF">BN1012_Phect1378</name>
</gene>
<feature type="transmembrane region" description="Helical" evidence="5">
    <location>
        <begin position="42"/>
        <end position="62"/>
    </location>
</feature>
<protein>
    <recommendedName>
        <fullName evidence="8">MtN3 and saliva related transmembrane protein</fullName>
    </recommendedName>
</protein>
<keyword evidence="3 5" id="KW-1133">Transmembrane helix</keyword>
<proteinExistence type="predicted"/>
<feature type="transmembrane region" description="Helical" evidence="5">
    <location>
        <begin position="68"/>
        <end position="87"/>
    </location>
</feature>
<organism evidence="6 7">
    <name type="scientific">Candidatus Phaeomarinibacter ectocarpi</name>
    <dbReference type="NCBI Taxonomy" id="1458461"/>
    <lineage>
        <taxon>Bacteria</taxon>
        <taxon>Pseudomonadati</taxon>
        <taxon>Pseudomonadota</taxon>
        <taxon>Alphaproteobacteria</taxon>
        <taxon>Hyphomicrobiales</taxon>
        <taxon>Parvibaculaceae</taxon>
        <taxon>Candidatus Phaeomarinibacter</taxon>
    </lineage>
</organism>
<evidence type="ECO:0000256" key="4">
    <source>
        <dbReference type="ARBA" id="ARBA00023136"/>
    </source>
</evidence>
<dbReference type="HOGENOM" id="CLU_135915_2_0_5"/>
<dbReference type="STRING" id="1458461.BN1012_Phect1378"/>
<dbReference type="Pfam" id="PF04193">
    <property type="entry name" value="PQ-loop"/>
    <property type="match status" value="1"/>
</dbReference>
<accession>X5MCV8</accession>
<evidence type="ECO:0000256" key="3">
    <source>
        <dbReference type="ARBA" id="ARBA00022989"/>
    </source>
</evidence>
<dbReference type="KEGG" id="pect:BN1012_Phect1378"/>
<sequence length="92" mass="9989">MSLAALVPYAEIIGAIAAVLTSASFLPQVWKTVKTRHADDFSWGWLAAFGAGVALWAAYGVVLEAPSIIINNILVWVCVMVMGWVKFRSHRG</sequence>
<feature type="transmembrane region" description="Helical" evidence="5">
    <location>
        <begin position="12"/>
        <end position="30"/>
    </location>
</feature>
<dbReference type="RefSeq" id="WP_043950198.1">
    <property type="nucleotide sequence ID" value="NZ_HG966617.1"/>
</dbReference>
<dbReference type="GO" id="GO:0016020">
    <property type="term" value="C:membrane"/>
    <property type="evidence" value="ECO:0007669"/>
    <property type="project" value="UniProtKB-SubCell"/>
</dbReference>
<reference evidence="6 7" key="1">
    <citation type="journal article" date="2014" name="Front. Genet.">
        <title>Genome and metabolic network of "Candidatus Phaeomarinobacter ectocarpi" Ec32, a new candidate genus of Alphaproteobacteria frequently associated with brown algae.</title>
        <authorList>
            <person name="Dittami S.M."/>
            <person name="Barbeyron T."/>
            <person name="Boyen C."/>
            <person name="Cambefort J."/>
            <person name="Collet G."/>
            <person name="Delage L."/>
            <person name="Gobet A."/>
            <person name="Groisillier A."/>
            <person name="Leblanc C."/>
            <person name="Michel G."/>
            <person name="Scornet D."/>
            <person name="Siegel A."/>
            <person name="Tapia J.E."/>
            <person name="Tonon T."/>
        </authorList>
    </citation>
    <scope>NUCLEOTIDE SEQUENCE [LARGE SCALE GENOMIC DNA]</scope>
    <source>
        <strain evidence="6 7">Ec32</strain>
    </source>
</reference>
<name>X5MCV8_9HYPH</name>